<dbReference type="AlphaFoldDB" id="A0AAE1LNY3"/>
<evidence type="ECO:0000256" key="2">
    <source>
        <dbReference type="SAM" id="SignalP"/>
    </source>
</evidence>
<feature type="compositionally biased region" description="Low complexity" evidence="1">
    <location>
        <begin position="341"/>
        <end position="350"/>
    </location>
</feature>
<dbReference type="Proteomes" id="UP001219518">
    <property type="component" value="Unassembled WGS sequence"/>
</dbReference>
<feature type="compositionally biased region" description="Basic residues" evidence="1">
    <location>
        <begin position="555"/>
        <end position="564"/>
    </location>
</feature>
<feature type="region of interest" description="Disordered" evidence="1">
    <location>
        <begin position="528"/>
        <end position="666"/>
    </location>
</feature>
<evidence type="ECO:0000313" key="4">
    <source>
        <dbReference type="Proteomes" id="UP001219518"/>
    </source>
</evidence>
<feature type="compositionally biased region" description="Basic and acidic residues" evidence="1">
    <location>
        <begin position="588"/>
        <end position="618"/>
    </location>
</feature>
<organism evidence="3 4">
    <name type="scientific">Frankliniella fusca</name>
    <dbReference type="NCBI Taxonomy" id="407009"/>
    <lineage>
        <taxon>Eukaryota</taxon>
        <taxon>Metazoa</taxon>
        <taxon>Ecdysozoa</taxon>
        <taxon>Arthropoda</taxon>
        <taxon>Hexapoda</taxon>
        <taxon>Insecta</taxon>
        <taxon>Pterygota</taxon>
        <taxon>Neoptera</taxon>
        <taxon>Paraneoptera</taxon>
        <taxon>Thysanoptera</taxon>
        <taxon>Terebrantia</taxon>
        <taxon>Thripoidea</taxon>
        <taxon>Thripidae</taxon>
        <taxon>Frankliniella</taxon>
    </lineage>
</organism>
<feature type="compositionally biased region" description="Low complexity" evidence="1">
    <location>
        <begin position="634"/>
        <end position="666"/>
    </location>
</feature>
<comment type="caution">
    <text evidence="3">The sequence shown here is derived from an EMBL/GenBank/DDBJ whole genome shotgun (WGS) entry which is preliminary data.</text>
</comment>
<proteinExistence type="predicted"/>
<feature type="region of interest" description="Disordered" evidence="1">
    <location>
        <begin position="321"/>
        <end position="350"/>
    </location>
</feature>
<feature type="region of interest" description="Disordered" evidence="1">
    <location>
        <begin position="463"/>
        <end position="505"/>
    </location>
</feature>
<feature type="compositionally biased region" description="Basic and acidic residues" evidence="1">
    <location>
        <begin position="173"/>
        <end position="183"/>
    </location>
</feature>
<feature type="chain" id="PRO_5041938792" evidence="2">
    <location>
        <begin position="20"/>
        <end position="666"/>
    </location>
</feature>
<keyword evidence="2" id="KW-0732">Signal</keyword>
<reference evidence="3" key="2">
    <citation type="journal article" date="2023" name="BMC Genomics">
        <title>Pest status, molecular evolution, and epigenetic factors derived from the genome assembly of Frankliniella fusca, a thysanopteran phytovirus vector.</title>
        <authorList>
            <person name="Catto M.A."/>
            <person name="Labadie P.E."/>
            <person name="Jacobson A.L."/>
            <person name="Kennedy G.G."/>
            <person name="Srinivasan R."/>
            <person name="Hunt B.G."/>
        </authorList>
    </citation>
    <scope>NUCLEOTIDE SEQUENCE</scope>
    <source>
        <strain evidence="3">PL_HMW_Pooled</strain>
    </source>
</reference>
<dbReference type="EMBL" id="JAHWGI010001285">
    <property type="protein sequence ID" value="KAK3927276.1"/>
    <property type="molecule type" value="Genomic_DNA"/>
</dbReference>
<sequence>MRRNFQVLALLAALLAVSAQDGRRGSVYGGGIPILIRARPDGVRADDLSPPPPPPASSEDPEAGGLSPGLGVVLLGGGYRPVLTASDGLPGHGGPRGVPLNLALLAALGGHVQAGGGYRGTGLADADIDDILSSIAQLGGARPESRPVRPGAEDEETADDKVPENEEGSGAEVSKDVDGKEPVTKPTRGKTVGKPGKQTEEAEDPDDADDAVTEPTRDKGPRNAARRGKQYGEEDGEVEDDEDDAEVPAGVKPPRGKGGHAGYAPEHDDGDAEGGEEESSGDRGVLHFLLRPPGVFGAGAGFYPGLPGLGRDQGEGVLVVRPGLGASRPTGPGAEEDAETGLGDVSSDGDGVFVVRPGLGVVGRPRPVRPSAGGARPEHDGGVVLVGRPGAERPARPGGAGGEGRPATRPGQAVPGRRPVSPGADEDSDGGEGVLVVRPGLGGLGPMLGRGRGQRVLIVPVSSLGSAPPPRSLLGPMRPGPGGSSWDFLLGGPAGPAGPASAPADLPGSVTPGVVMLGGWPFRVAGGPFAGSGSGPGESDGSGEELGDRWSHPKVAPKKKKPTKAKADKSPAPSDRPTENAGDSAPSHPHDKDKPEDKPHDEKPRGDSDVELEAHDVPEDRDDAPENTTTPAVTANEMAETEPTTPAGTTDATTDTGEATTLDTRT</sequence>
<feature type="region of interest" description="Disordered" evidence="1">
    <location>
        <begin position="42"/>
        <end position="67"/>
    </location>
</feature>
<accession>A0AAE1LNY3</accession>
<feature type="region of interest" description="Disordered" evidence="1">
    <location>
        <begin position="364"/>
        <end position="437"/>
    </location>
</feature>
<evidence type="ECO:0000313" key="3">
    <source>
        <dbReference type="EMBL" id="KAK3927276.1"/>
    </source>
</evidence>
<feature type="region of interest" description="Disordered" evidence="1">
    <location>
        <begin position="138"/>
        <end position="285"/>
    </location>
</feature>
<protein>
    <submittedName>
        <fullName evidence="3">Polycystic kidney disease protein 1-like 3</fullName>
    </submittedName>
</protein>
<feature type="signal peptide" evidence="2">
    <location>
        <begin position="1"/>
        <end position="19"/>
    </location>
</feature>
<feature type="compositionally biased region" description="Gly residues" evidence="1">
    <location>
        <begin position="528"/>
        <end position="540"/>
    </location>
</feature>
<feature type="compositionally biased region" description="Acidic residues" evidence="1">
    <location>
        <begin position="201"/>
        <end position="212"/>
    </location>
</feature>
<gene>
    <name evidence="3" type="ORF">KUF71_015560</name>
</gene>
<keyword evidence="4" id="KW-1185">Reference proteome</keyword>
<feature type="compositionally biased region" description="Acidic residues" evidence="1">
    <location>
        <begin position="233"/>
        <end position="246"/>
    </location>
</feature>
<reference evidence="3" key="1">
    <citation type="submission" date="2021-07" db="EMBL/GenBank/DDBJ databases">
        <authorList>
            <person name="Catto M.A."/>
            <person name="Jacobson A."/>
            <person name="Kennedy G."/>
            <person name="Labadie P."/>
            <person name="Hunt B.G."/>
            <person name="Srinivasan R."/>
        </authorList>
    </citation>
    <scope>NUCLEOTIDE SEQUENCE</scope>
    <source>
        <strain evidence="3">PL_HMW_Pooled</strain>
        <tissue evidence="3">Head</tissue>
    </source>
</reference>
<feature type="compositionally biased region" description="Low complexity" evidence="1">
    <location>
        <begin position="364"/>
        <end position="375"/>
    </location>
</feature>
<name>A0AAE1LNY3_9NEOP</name>
<feature type="compositionally biased region" description="Acidic residues" evidence="1">
    <location>
        <begin position="268"/>
        <end position="279"/>
    </location>
</feature>
<evidence type="ECO:0000256" key="1">
    <source>
        <dbReference type="SAM" id="MobiDB-lite"/>
    </source>
</evidence>